<accession>E5Y574</accession>
<comment type="caution">
    <text evidence="5">The sequence shown here is derived from an EMBL/GenBank/DDBJ whole genome shotgun (WGS) entry which is preliminary data.</text>
</comment>
<gene>
    <name evidence="5" type="ORF">HMPREF0179_01337</name>
</gene>
<dbReference type="InterPro" id="IPR008920">
    <property type="entry name" value="TF_FadR/GntR_C"/>
</dbReference>
<reference evidence="5 6" key="1">
    <citation type="submission" date="2010-10" db="EMBL/GenBank/DDBJ databases">
        <authorList>
            <consortium name="The Broad Institute Genome Sequencing Platform"/>
            <person name="Ward D."/>
            <person name="Earl A."/>
            <person name="Feldgarden M."/>
            <person name="Young S.K."/>
            <person name="Gargeya S."/>
            <person name="Zeng Q."/>
            <person name="Alvarado L."/>
            <person name="Berlin A."/>
            <person name="Bochicchio J."/>
            <person name="Chapman S.B."/>
            <person name="Chen Z."/>
            <person name="Freedman E."/>
            <person name="Gellesch M."/>
            <person name="Goldberg J."/>
            <person name="Griggs A."/>
            <person name="Gujja S."/>
            <person name="Heilman E."/>
            <person name="Heiman D."/>
            <person name="Howarth C."/>
            <person name="Mehta T."/>
            <person name="Neiman D."/>
            <person name="Pearson M."/>
            <person name="Roberts A."/>
            <person name="Saif S."/>
            <person name="Shea T."/>
            <person name="Shenoy N."/>
            <person name="Sisk P."/>
            <person name="Stolte C."/>
            <person name="Sykes S."/>
            <person name="White J."/>
            <person name="Yandava C."/>
            <person name="Allen-Vercoe E."/>
            <person name="Sibley C."/>
            <person name="Ambrose C.E."/>
            <person name="Strauss J."/>
            <person name="Daigneault M."/>
            <person name="Haas B."/>
            <person name="Nusbaum C."/>
            <person name="Birren B."/>
        </authorList>
    </citation>
    <scope>NUCLEOTIDE SEQUENCE [LARGE SCALE GENOMIC DNA]</scope>
    <source>
        <strain evidence="5 6">3_1_6</strain>
    </source>
</reference>
<dbReference type="HOGENOM" id="CLU_017584_9_3_7"/>
<dbReference type="Pfam" id="PF07729">
    <property type="entry name" value="FCD"/>
    <property type="match status" value="1"/>
</dbReference>
<keyword evidence="6" id="KW-1185">Reference proteome</keyword>
<name>E5Y574_BILW3</name>
<dbReference type="STRING" id="563192.HMPREF0179_01337"/>
<dbReference type="PROSITE" id="PS50949">
    <property type="entry name" value="HTH_GNTR"/>
    <property type="match status" value="1"/>
</dbReference>
<keyword evidence="2" id="KW-0238">DNA-binding</keyword>
<dbReference type="InterPro" id="IPR036390">
    <property type="entry name" value="WH_DNA-bd_sf"/>
</dbReference>
<protein>
    <recommendedName>
        <fullName evidence="4">HTH gntR-type domain-containing protein</fullName>
    </recommendedName>
</protein>
<dbReference type="OrthoDB" id="5343675at2"/>
<dbReference type="InterPro" id="IPR011711">
    <property type="entry name" value="GntR_C"/>
</dbReference>
<sequence>MFDKVVKSTVPGQVIEQIKELLVKGELKRGDRLPPERQLADMLGVSRPSLREALRALEYAGMLETRVGEGIFVADGDSIMMNNLLMLHLIKQYALEEMIEVRKVLETSNVRFAVLRARDEDLAALKEILEQSRGQIANKAAFIKSDYAFHQAIAVASGNSILATMLQTMRTMMSDFNSQLLTSQEGRQQVYAHHKKIVEAILNRDEKAAQDAMFLHLENVVQSMKKASPSKSK</sequence>
<keyword evidence="1" id="KW-0805">Transcription regulation</keyword>
<dbReference type="RefSeq" id="WP_005026419.1">
    <property type="nucleotide sequence ID" value="NZ_KE150238.1"/>
</dbReference>
<evidence type="ECO:0000256" key="1">
    <source>
        <dbReference type="ARBA" id="ARBA00023015"/>
    </source>
</evidence>
<dbReference type="SMART" id="SM00895">
    <property type="entry name" value="FCD"/>
    <property type="match status" value="1"/>
</dbReference>
<dbReference type="GeneID" id="78086465"/>
<dbReference type="SUPFAM" id="SSF46785">
    <property type="entry name" value="Winged helix' DNA-binding domain"/>
    <property type="match status" value="1"/>
</dbReference>
<dbReference type="PRINTS" id="PR00035">
    <property type="entry name" value="HTHGNTR"/>
</dbReference>
<dbReference type="Pfam" id="PF00392">
    <property type="entry name" value="GntR"/>
    <property type="match status" value="1"/>
</dbReference>
<evidence type="ECO:0000256" key="2">
    <source>
        <dbReference type="ARBA" id="ARBA00023125"/>
    </source>
</evidence>
<dbReference type="AlphaFoldDB" id="E5Y574"/>
<dbReference type="Proteomes" id="UP000006034">
    <property type="component" value="Unassembled WGS sequence"/>
</dbReference>
<dbReference type="eggNOG" id="COG2186">
    <property type="taxonomic scope" value="Bacteria"/>
</dbReference>
<keyword evidence="3" id="KW-0804">Transcription</keyword>
<evidence type="ECO:0000313" key="5">
    <source>
        <dbReference type="EMBL" id="EFV44841.1"/>
    </source>
</evidence>
<dbReference type="SMART" id="SM00345">
    <property type="entry name" value="HTH_GNTR"/>
    <property type="match status" value="1"/>
</dbReference>
<dbReference type="InterPro" id="IPR000524">
    <property type="entry name" value="Tscrpt_reg_HTH_GntR"/>
</dbReference>
<organism evidence="5 6">
    <name type="scientific">Bilophila wadsworthia (strain 3_1_6)</name>
    <dbReference type="NCBI Taxonomy" id="563192"/>
    <lineage>
        <taxon>Bacteria</taxon>
        <taxon>Pseudomonadati</taxon>
        <taxon>Thermodesulfobacteriota</taxon>
        <taxon>Desulfovibrionia</taxon>
        <taxon>Desulfovibrionales</taxon>
        <taxon>Desulfovibrionaceae</taxon>
        <taxon>Bilophila</taxon>
    </lineage>
</organism>
<dbReference type="EMBL" id="ADCP02000001">
    <property type="protein sequence ID" value="EFV44841.1"/>
    <property type="molecule type" value="Genomic_DNA"/>
</dbReference>
<dbReference type="Gene3D" id="1.20.120.530">
    <property type="entry name" value="GntR ligand-binding domain-like"/>
    <property type="match status" value="1"/>
</dbReference>
<evidence type="ECO:0000313" key="6">
    <source>
        <dbReference type="Proteomes" id="UP000006034"/>
    </source>
</evidence>
<proteinExistence type="predicted"/>
<dbReference type="InterPro" id="IPR036388">
    <property type="entry name" value="WH-like_DNA-bd_sf"/>
</dbReference>
<reference evidence="5 6" key="2">
    <citation type="submission" date="2013-04" db="EMBL/GenBank/DDBJ databases">
        <title>The Genome Sequence of Bilophila wadsworthia 3_1_6.</title>
        <authorList>
            <consortium name="The Broad Institute Genomics Platform"/>
            <person name="Earl A."/>
            <person name="Ward D."/>
            <person name="Feldgarden M."/>
            <person name="Gevers D."/>
            <person name="Sibley C."/>
            <person name="Strauss J."/>
            <person name="Allen-Vercoe E."/>
            <person name="Walker B."/>
            <person name="Young S."/>
            <person name="Zeng Q."/>
            <person name="Gargeya S."/>
            <person name="Fitzgerald M."/>
            <person name="Haas B."/>
            <person name="Abouelleil A."/>
            <person name="Allen A.W."/>
            <person name="Alvarado L."/>
            <person name="Arachchi H.M."/>
            <person name="Berlin A.M."/>
            <person name="Chapman S.B."/>
            <person name="Gainer-Dewar J."/>
            <person name="Goldberg J."/>
            <person name="Griggs A."/>
            <person name="Gujja S."/>
            <person name="Hansen M."/>
            <person name="Howarth C."/>
            <person name="Imamovic A."/>
            <person name="Ireland A."/>
            <person name="Larimer J."/>
            <person name="McCowan C."/>
            <person name="Murphy C."/>
            <person name="Pearson M."/>
            <person name="Poon T.W."/>
            <person name="Priest M."/>
            <person name="Roberts A."/>
            <person name="Saif S."/>
            <person name="Shea T."/>
            <person name="Sisk P."/>
            <person name="Sykes S."/>
            <person name="Wortman J."/>
            <person name="Nusbaum C."/>
            <person name="Birren B."/>
        </authorList>
    </citation>
    <scope>NUCLEOTIDE SEQUENCE [LARGE SCALE GENOMIC DNA]</scope>
    <source>
        <strain evidence="5 6">3_1_6</strain>
    </source>
</reference>
<evidence type="ECO:0000259" key="4">
    <source>
        <dbReference type="PROSITE" id="PS50949"/>
    </source>
</evidence>
<dbReference type="GO" id="GO:0003700">
    <property type="term" value="F:DNA-binding transcription factor activity"/>
    <property type="evidence" value="ECO:0007669"/>
    <property type="project" value="InterPro"/>
</dbReference>
<dbReference type="GO" id="GO:0003677">
    <property type="term" value="F:DNA binding"/>
    <property type="evidence" value="ECO:0007669"/>
    <property type="project" value="UniProtKB-KW"/>
</dbReference>
<dbReference type="CDD" id="cd07377">
    <property type="entry name" value="WHTH_GntR"/>
    <property type="match status" value="1"/>
</dbReference>
<feature type="domain" description="HTH gntR-type" evidence="4">
    <location>
        <begin position="8"/>
        <end position="76"/>
    </location>
</feature>
<evidence type="ECO:0000256" key="3">
    <source>
        <dbReference type="ARBA" id="ARBA00023163"/>
    </source>
</evidence>
<dbReference type="PANTHER" id="PTHR43537">
    <property type="entry name" value="TRANSCRIPTIONAL REGULATOR, GNTR FAMILY"/>
    <property type="match status" value="1"/>
</dbReference>
<dbReference type="Gene3D" id="1.10.10.10">
    <property type="entry name" value="Winged helix-like DNA-binding domain superfamily/Winged helix DNA-binding domain"/>
    <property type="match status" value="1"/>
</dbReference>
<dbReference type="PANTHER" id="PTHR43537:SF5">
    <property type="entry name" value="UXU OPERON TRANSCRIPTIONAL REGULATOR"/>
    <property type="match status" value="1"/>
</dbReference>
<dbReference type="SUPFAM" id="SSF48008">
    <property type="entry name" value="GntR ligand-binding domain-like"/>
    <property type="match status" value="1"/>
</dbReference>